<sequence length="358" mass="38673">MNSVLTETILMVVTIAAGLILLYPFMRSQKSVDGSHRVQLAVYRDQLTELERDRLMGLFSDEQAEYVRAEIARRLFAADDNSRVRSHRPTRRPWTLASMFALLGAAFLLYLSIGRPDLPSHPFEHQANVLGMDITAVAANAEPAATQPLDDADARDMLLGPSPARLDGLAETLMAIAGGVVTEDARKILEQSMSIEPNNPRARFYIALSMEQAGRSGEARAAFEALAKDSPPGAPWLPLVNEHIAKNGGTAIAPAAQPTSPGDPTTKDLAAAETMSGGDRQQMIRGMVESLNAKLAENPDNFEGWMRLVRSYAVLNDKNRAANALQSGLAAFPASGDQGRQLLALAKELGIAMEGRTE</sequence>
<dbReference type="GO" id="GO:0017004">
    <property type="term" value="P:cytochrome complex assembly"/>
    <property type="evidence" value="ECO:0007669"/>
    <property type="project" value="UniProtKB-KW"/>
</dbReference>
<keyword evidence="1" id="KW-0201">Cytochrome c-type biogenesis</keyword>
<evidence type="ECO:0000256" key="1">
    <source>
        <dbReference type="ARBA" id="ARBA00022748"/>
    </source>
</evidence>
<keyword evidence="3" id="KW-1185">Reference proteome</keyword>
<dbReference type="SUPFAM" id="SSF48452">
    <property type="entry name" value="TPR-like"/>
    <property type="match status" value="1"/>
</dbReference>
<organism evidence="2 3">
    <name type="scientific">Sinorhizobium mexicanum</name>
    <dbReference type="NCBI Taxonomy" id="375549"/>
    <lineage>
        <taxon>Bacteria</taxon>
        <taxon>Pseudomonadati</taxon>
        <taxon>Pseudomonadota</taxon>
        <taxon>Alphaproteobacteria</taxon>
        <taxon>Hyphomicrobiales</taxon>
        <taxon>Rhizobiaceae</taxon>
        <taxon>Sinorhizobium/Ensifer group</taxon>
        <taxon>Sinorhizobium</taxon>
    </lineage>
</organism>
<evidence type="ECO:0000313" key="2">
    <source>
        <dbReference type="EMBL" id="QLL64083.1"/>
    </source>
</evidence>
<dbReference type="Gene3D" id="1.25.40.10">
    <property type="entry name" value="Tetratricopeptide repeat domain"/>
    <property type="match status" value="2"/>
</dbReference>
<accession>A0A859QE94</accession>
<dbReference type="Proteomes" id="UP000510721">
    <property type="component" value="Plasmid pEmeITTGR7a"/>
</dbReference>
<gene>
    <name evidence="2" type="primary">ccmI</name>
    <name evidence="2" type="ORF">FKV68_21765</name>
</gene>
<proteinExistence type="predicted"/>
<reference evidence="2 3" key="1">
    <citation type="submission" date="2019-06" db="EMBL/GenBank/DDBJ databases">
        <title>Complete genome sequence of Ensifer mexicanus ITTG R7 isolated from nodules of Acacia angustissima (Mill.) Kuntze.</title>
        <authorList>
            <person name="Rincon-Rosales R."/>
            <person name="Rogel M.A."/>
            <person name="Guerrero G."/>
            <person name="Rincon-Molina C.I."/>
            <person name="Lopez-Lopez A."/>
            <person name="Martinez-Romero E."/>
        </authorList>
    </citation>
    <scope>NUCLEOTIDE SEQUENCE [LARGE SCALE GENOMIC DNA]</scope>
    <source>
        <strain evidence="2 3">ITTG R7</strain>
        <plasmid evidence="3">pemeittgr7a</plasmid>
    </source>
</reference>
<dbReference type="EMBL" id="CP041239">
    <property type="protein sequence ID" value="QLL64083.1"/>
    <property type="molecule type" value="Genomic_DNA"/>
</dbReference>
<dbReference type="AlphaFoldDB" id="A0A859QE94"/>
<dbReference type="KEGG" id="emx:FKV68_21765"/>
<dbReference type="InterPro" id="IPR017560">
    <property type="entry name" value="Cyt_c_biogenesis_CcmI"/>
</dbReference>
<keyword evidence="2" id="KW-0614">Plasmid</keyword>
<dbReference type="InterPro" id="IPR011990">
    <property type="entry name" value="TPR-like_helical_dom_sf"/>
</dbReference>
<evidence type="ECO:0000313" key="3">
    <source>
        <dbReference type="Proteomes" id="UP000510721"/>
    </source>
</evidence>
<name>A0A859QE94_9HYPH</name>
<protein>
    <submittedName>
        <fullName evidence="2">C-type cytochrome biogenesis protein CcmI</fullName>
    </submittedName>
</protein>
<geneLocation type="plasmid" evidence="3">
    <name>pemeittgr7a</name>
</geneLocation>
<dbReference type="NCBIfam" id="TIGR03142">
    <property type="entry name" value="cytochro_ccmI"/>
    <property type="match status" value="1"/>
</dbReference>